<dbReference type="GeneID" id="5034240"/>
<dbReference type="KEGG" id="ptm:GSPATT00015917001"/>
<name>A0DDE1_PARTE</name>
<evidence type="ECO:0000313" key="1">
    <source>
        <dbReference type="EMBL" id="CAK81058.1"/>
    </source>
</evidence>
<keyword evidence="2" id="KW-1185">Reference proteome</keyword>
<protein>
    <recommendedName>
        <fullName evidence="3">Translin-associated factor X-interacting protein 1 N-terminal domain-containing protein</fullName>
    </recommendedName>
</protein>
<dbReference type="RefSeq" id="XP_001448455.1">
    <property type="nucleotide sequence ID" value="XM_001448418.1"/>
</dbReference>
<reference evidence="1 2" key="1">
    <citation type="journal article" date="2006" name="Nature">
        <title>Global trends of whole-genome duplications revealed by the ciliate Paramecium tetraurelia.</title>
        <authorList>
            <consortium name="Genoscope"/>
            <person name="Aury J.-M."/>
            <person name="Jaillon O."/>
            <person name="Duret L."/>
            <person name="Noel B."/>
            <person name="Jubin C."/>
            <person name="Porcel B.M."/>
            <person name="Segurens B."/>
            <person name="Daubin V."/>
            <person name="Anthouard V."/>
            <person name="Aiach N."/>
            <person name="Arnaiz O."/>
            <person name="Billaut A."/>
            <person name="Beisson J."/>
            <person name="Blanc I."/>
            <person name="Bouhouche K."/>
            <person name="Camara F."/>
            <person name="Duharcourt S."/>
            <person name="Guigo R."/>
            <person name="Gogendeau D."/>
            <person name="Katinka M."/>
            <person name="Keller A.-M."/>
            <person name="Kissmehl R."/>
            <person name="Klotz C."/>
            <person name="Koll F."/>
            <person name="Le Moue A."/>
            <person name="Lepere C."/>
            <person name="Malinsky S."/>
            <person name="Nowacki M."/>
            <person name="Nowak J.K."/>
            <person name="Plattner H."/>
            <person name="Poulain J."/>
            <person name="Ruiz F."/>
            <person name="Serrano V."/>
            <person name="Zagulski M."/>
            <person name="Dessen P."/>
            <person name="Betermier M."/>
            <person name="Weissenbach J."/>
            <person name="Scarpelli C."/>
            <person name="Schachter V."/>
            <person name="Sperling L."/>
            <person name="Meyer E."/>
            <person name="Cohen J."/>
            <person name="Wincker P."/>
        </authorList>
    </citation>
    <scope>NUCLEOTIDE SEQUENCE [LARGE SCALE GENOMIC DNA]</scope>
    <source>
        <strain evidence="1 2">Stock d4-2</strain>
    </source>
</reference>
<dbReference type="OrthoDB" id="287909at2759"/>
<gene>
    <name evidence="1" type="ORF">GSPATT00015917001</name>
</gene>
<sequence>MSLILKNNIVFPIFKHQETLTYQNRQKSTHVAQRVDTSSPFNRLASPQNRTINLSPQRAQSIKISPRNKQNSFITPKPIRYEENHSLQCYLNHLNSMSALKSPRKVIPQSTENRMILQRVKSIKESSNKRKKVSLLETVHNPNAYQYKKFTEQLYNLIHNLHQLKDYLNNQRKLFQVVKNLIGIKKNLYRILIKPQTEELHDFSEISRLCCIKDVQFINGEQRVIEKFDLSLMEDLIYMTDSIKQLLLQNQLKAINRMSDNIRVEQSEISKLKGQLGIREQNHSLSIESLAMKKFQPHLELKCIEQKLGQMNYIPKQVRETSELLCDIVDKLNG</sequence>
<dbReference type="HOGENOM" id="CLU_802822_0_0_1"/>
<proteinExistence type="predicted"/>
<dbReference type="InParanoid" id="A0DDE1"/>
<dbReference type="AlphaFoldDB" id="A0DDE1"/>
<accession>A0DDE1</accession>
<dbReference type="EMBL" id="CT868385">
    <property type="protein sequence ID" value="CAK81058.1"/>
    <property type="molecule type" value="Genomic_DNA"/>
</dbReference>
<dbReference type="Proteomes" id="UP000000600">
    <property type="component" value="Unassembled WGS sequence"/>
</dbReference>
<dbReference type="OMA" id="ENRMILQ"/>
<evidence type="ECO:0008006" key="3">
    <source>
        <dbReference type="Google" id="ProtNLM"/>
    </source>
</evidence>
<organism evidence="1 2">
    <name type="scientific">Paramecium tetraurelia</name>
    <dbReference type="NCBI Taxonomy" id="5888"/>
    <lineage>
        <taxon>Eukaryota</taxon>
        <taxon>Sar</taxon>
        <taxon>Alveolata</taxon>
        <taxon>Ciliophora</taxon>
        <taxon>Intramacronucleata</taxon>
        <taxon>Oligohymenophorea</taxon>
        <taxon>Peniculida</taxon>
        <taxon>Parameciidae</taxon>
        <taxon>Paramecium</taxon>
    </lineage>
</organism>
<evidence type="ECO:0000313" key="2">
    <source>
        <dbReference type="Proteomes" id="UP000000600"/>
    </source>
</evidence>